<dbReference type="GO" id="GO:0032977">
    <property type="term" value="F:membrane insertase activity"/>
    <property type="evidence" value="ECO:0007669"/>
    <property type="project" value="InterPro"/>
</dbReference>
<dbReference type="InterPro" id="IPR001708">
    <property type="entry name" value="YidC/ALB3/OXA1/COX18"/>
</dbReference>
<keyword evidence="3 6" id="KW-0812">Transmembrane</keyword>
<dbReference type="EMBL" id="JELW01000018">
    <property type="protein sequence ID" value="EXU99481.1"/>
    <property type="molecule type" value="Genomic_DNA"/>
</dbReference>
<organism evidence="7 8">
    <name type="scientific">Metarhizium robertsii</name>
    <dbReference type="NCBI Taxonomy" id="568076"/>
    <lineage>
        <taxon>Eukaryota</taxon>
        <taxon>Fungi</taxon>
        <taxon>Dikarya</taxon>
        <taxon>Ascomycota</taxon>
        <taxon>Pezizomycotina</taxon>
        <taxon>Sordariomycetes</taxon>
        <taxon>Hypocreomycetidae</taxon>
        <taxon>Hypocreales</taxon>
        <taxon>Clavicipitaceae</taxon>
        <taxon>Metarhizium</taxon>
    </lineage>
</organism>
<keyword evidence="5 6" id="KW-0472">Membrane</keyword>
<feature type="transmembrane region" description="Helical" evidence="6">
    <location>
        <begin position="63"/>
        <end position="84"/>
    </location>
</feature>
<evidence type="ECO:0000313" key="8">
    <source>
        <dbReference type="Proteomes" id="UP000030151"/>
    </source>
</evidence>
<evidence type="ECO:0000256" key="3">
    <source>
        <dbReference type="ARBA" id="ARBA00022692"/>
    </source>
</evidence>
<evidence type="ECO:0000256" key="4">
    <source>
        <dbReference type="ARBA" id="ARBA00022989"/>
    </source>
</evidence>
<accession>A0A014P8C8</accession>
<dbReference type="HOGENOM" id="CLU_029282_1_1_1"/>
<comment type="similarity">
    <text evidence="2">Belongs to the OXA1/ALB3/YidC family.</text>
</comment>
<dbReference type="GO" id="GO:0005743">
    <property type="term" value="C:mitochondrial inner membrane"/>
    <property type="evidence" value="ECO:0007669"/>
    <property type="project" value="TreeGrafter"/>
</dbReference>
<evidence type="ECO:0000256" key="5">
    <source>
        <dbReference type="ARBA" id="ARBA00023136"/>
    </source>
</evidence>
<proteinExistence type="inferred from homology"/>
<dbReference type="AlphaFoldDB" id="A0A014P8C8"/>
<keyword evidence="4 6" id="KW-1133">Transmembrane helix</keyword>
<comment type="subcellular location">
    <subcellularLocation>
        <location evidence="1">Membrane</location>
        <topology evidence="1">Multi-pass membrane protein</topology>
    </subcellularLocation>
</comment>
<gene>
    <name evidence="7" type="ORF">X797_007287</name>
</gene>
<dbReference type="PANTHER" id="PTHR12428">
    <property type="entry name" value="OXA1"/>
    <property type="match status" value="1"/>
</dbReference>
<dbReference type="PANTHER" id="PTHR12428:SF65">
    <property type="entry name" value="CYTOCHROME C OXIDASE ASSEMBLY PROTEIN COX18, MITOCHONDRIAL"/>
    <property type="match status" value="1"/>
</dbReference>
<evidence type="ECO:0000313" key="7">
    <source>
        <dbReference type="EMBL" id="EXU99481.1"/>
    </source>
</evidence>
<protein>
    <submittedName>
        <fullName evidence="7">60Kd mitochondrial inner membrane protein</fullName>
    </submittedName>
</protein>
<reference evidence="7 8" key="1">
    <citation type="submission" date="2014-02" db="EMBL/GenBank/DDBJ databases">
        <title>The genome sequence of the entomopathogenic fungus Metarhizium robertsii ARSEF 2575.</title>
        <authorList>
            <person name="Giuliano Garisto Donzelli B."/>
            <person name="Roe B.A."/>
            <person name="Macmil S.L."/>
            <person name="Krasnoff S.B."/>
            <person name="Gibson D.M."/>
        </authorList>
    </citation>
    <scope>NUCLEOTIDE SEQUENCE [LARGE SCALE GENOMIC DNA]</scope>
    <source>
        <strain evidence="7 8">ARSEF 2575</strain>
    </source>
</reference>
<dbReference type="Proteomes" id="UP000030151">
    <property type="component" value="Unassembled WGS sequence"/>
</dbReference>
<evidence type="ECO:0000256" key="1">
    <source>
        <dbReference type="ARBA" id="ARBA00004141"/>
    </source>
</evidence>
<name>A0A014P8C8_9HYPO</name>
<dbReference type="OrthoDB" id="2148490at2759"/>
<feature type="transmembrane region" description="Helical" evidence="6">
    <location>
        <begin position="273"/>
        <end position="296"/>
    </location>
</feature>
<comment type="caution">
    <text evidence="7">The sequence shown here is derived from an EMBL/GenBank/DDBJ whole genome shotgun (WGS) entry which is preliminary data.</text>
</comment>
<dbReference type="GO" id="GO:0033617">
    <property type="term" value="P:mitochondrial respiratory chain complex IV assembly"/>
    <property type="evidence" value="ECO:0007669"/>
    <property type="project" value="TreeGrafter"/>
</dbReference>
<sequence>MPAFHRSASKLIPLTRASARPPTHLVSKPQLNPLTRRQFHLSAVGDAVVFTANSISSIHSAGIPWYLSIPLVALGVNFSFRLPIQYYTRQLVIKRSALNPLVSAWSSRHAVSIPRGSSEHAGRLWKLRVAGLTEKSRKRIYKTFRVQRWKTLAPFLSMVPFVVVSEALRRLCGAPMGWISHSIGLANMDKVSATLSDASGLFDEGLAHGGCLWFADLTAMDPYYVLPMLCSALLARTSWGRLSKDQLGVLLSLDGSRAPKTPMARIQTGIGRALLLIPLFPMLFADLPSAIFLYWATTFALNDVNESILERAIPKQAPKLKMVQRIPPALPYLRGSHGDASKGAGSVH</sequence>
<dbReference type="GO" id="GO:0032979">
    <property type="term" value="P:protein insertion into mitochondrial inner membrane from matrix"/>
    <property type="evidence" value="ECO:0007669"/>
    <property type="project" value="TreeGrafter"/>
</dbReference>
<evidence type="ECO:0000256" key="6">
    <source>
        <dbReference type="SAM" id="Phobius"/>
    </source>
</evidence>
<evidence type="ECO:0000256" key="2">
    <source>
        <dbReference type="ARBA" id="ARBA00009877"/>
    </source>
</evidence>
<dbReference type="eggNOG" id="KOG1239">
    <property type="taxonomic scope" value="Eukaryota"/>
</dbReference>